<dbReference type="AlphaFoldDB" id="A0A8J2J7Y9"/>
<gene>
    <name evidence="1" type="ORF">AFUS01_LOCUS4812</name>
</gene>
<keyword evidence="2" id="KW-1185">Reference proteome</keyword>
<sequence length="199" mass="22094">MTDRTISKRQLRRIVKRSVEEEMNSIIKRREALNSTCTSSGLLPKIVDGLVTNVNEDSYQYVPNSNYFVDISEQPENENMYVSDDIESGNSDSSDCDLITPSESSETFPVLSHVQEARTSHLQNPAMDTEIEIPTPIRTSVSPEIVPIQRPVNKPKTLTRALPSLPVAPVIPDSIFEEEIIKQPDAGNLVLNIPVASCT</sequence>
<reference evidence="1" key="1">
    <citation type="submission" date="2021-06" db="EMBL/GenBank/DDBJ databases">
        <authorList>
            <person name="Hodson N. C."/>
            <person name="Mongue J. A."/>
            <person name="Jaron S. K."/>
        </authorList>
    </citation>
    <scope>NUCLEOTIDE SEQUENCE</scope>
</reference>
<proteinExistence type="predicted"/>
<name>A0A8J2J7Y9_9HEXA</name>
<protein>
    <submittedName>
        <fullName evidence="1">Uncharacterized protein</fullName>
    </submittedName>
</protein>
<comment type="caution">
    <text evidence="1">The sequence shown here is derived from an EMBL/GenBank/DDBJ whole genome shotgun (WGS) entry which is preliminary data.</text>
</comment>
<evidence type="ECO:0000313" key="1">
    <source>
        <dbReference type="EMBL" id="CAG7709207.1"/>
    </source>
</evidence>
<dbReference type="Proteomes" id="UP000708208">
    <property type="component" value="Unassembled WGS sequence"/>
</dbReference>
<evidence type="ECO:0000313" key="2">
    <source>
        <dbReference type="Proteomes" id="UP000708208"/>
    </source>
</evidence>
<dbReference type="EMBL" id="CAJVCH010030297">
    <property type="protein sequence ID" value="CAG7709207.1"/>
    <property type="molecule type" value="Genomic_DNA"/>
</dbReference>
<accession>A0A8J2J7Y9</accession>
<organism evidence="1 2">
    <name type="scientific">Allacma fusca</name>
    <dbReference type="NCBI Taxonomy" id="39272"/>
    <lineage>
        <taxon>Eukaryota</taxon>
        <taxon>Metazoa</taxon>
        <taxon>Ecdysozoa</taxon>
        <taxon>Arthropoda</taxon>
        <taxon>Hexapoda</taxon>
        <taxon>Collembola</taxon>
        <taxon>Symphypleona</taxon>
        <taxon>Sminthuridae</taxon>
        <taxon>Allacma</taxon>
    </lineage>
</organism>